<dbReference type="HOGENOM" id="CLU_451630_0_0_1"/>
<dbReference type="eggNOG" id="ENOG502SW9G">
    <property type="taxonomic scope" value="Eukaryota"/>
</dbReference>
<protein>
    <recommendedName>
        <fullName evidence="7">Fibronectin type-II domain-containing protein</fullName>
    </recommendedName>
</protein>
<dbReference type="SUPFAM" id="SSF53335">
    <property type="entry name" value="S-adenosyl-L-methionine-dependent methyltransferases"/>
    <property type="match status" value="1"/>
</dbReference>
<dbReference type="GO" id="GO:0008757">
    <property type="term" value="F:S-adenosylmethionine-dependent methyltransferase activity"/>
    <property type="evidence" value="ECO:0007669"/>
    <property type="project" value="InterPro"/>
</dbReference>
<evidence type="ECO:0000313" key="9">
    <source>
        <dbReference type="EnsemblProtists" id="EKX40264"/>
    </source>
</evidence>
<dbReference type="PROSITE" id="PS51092">
    <property type="entry name" value="FN2_2"/>
    <property type="match status" value="1"/>
</dbReference>
<keyword evidence="1" id="KW-0489">Methyltransferase</keyword>
<evidence type="ECO:0000256" key="1">
    <source>
        <dbReference type="ARBA" id="ARBA00022603"/>
    </source>
</evidence>
<dbReference type="OrthoDB" id="184880at2759"/>
<dbReference type="Gene3D" id="2.10.10.10">
    <property type="entry name" value="Fibronectin, type II, collagen-binding"/>
    <property type="match status" value="1"/>
</dbReference>
<dbReference type="PANTHER" id="PTHR43464">
    <property type="entry name" value="METHYLTRANSFERASE"/>
    <property type="match status" value="1"/>
</dbReference>
<reference evidence="10" key="2">
    <citation type="submission" date="2012-11" db="EMBL/GenBank/DDBJ databases">
        <authorList>
            <person name="Kuo A."/>
            <person name="Curtis B.A."/>
            <person name="Tanifuji G."/>
            <person name="Burki F."/>
            <person name="Gruber A."/>
            <person name="Irimia M."/>
            <person name="Maruyama S."/>
            <person name="Arias M.C."/>
            <person name="Ball S.G."/>
            <person name="Gile G.H."/>
            <person name="Hirakawa Y."/>
            <person name="Hopkins J.F."/>
            <person name="Rensing S.A."/>
            <person name="Schmutz J."/>
            <person name="Symeonidi A."/>
            <person name="Elias M."/>
            <person name="Eveleigh R.J."/>
            <person name="Herman E.K."/>
            <person name="Klute M.J."/>
            <person name="Nakayama T."/>
            <person name="Obornik M."/>
            <person name="Reyes-Prieto A."/>
            <person name="Armbrust E.V."/>
            <person name="Aves S.J."/>
            <person name="Beiko R.G."/>
            <person name="Coutinho P."/>
            <person name="Dacks J.B."/>
            <person name="Durnford D.G."/>
            <person name="Fast N.M."/>
            <person name="Green B.R."/>
            <person name="Grisdale C."/>
            <person name="Hempe F."/>
            <person name="Henrissat B."/>
            <person name="Hoppner M.P."/>
            <person name="Ishida K.-I."/>
            <person name="Kim E."/>
            <person name="Koreny L."/>
            <person name="Kroth P.G."/>
            <person name="Liu Y."/>
            <person name="Malik S.-B."/>
            <person name="Maier U.G."/>
            <person name="McRose D."/>
            <person name="Mock T."/>
            <person name="Neilson J.A."/>
            <person name="Onodera N.T."/>
            <person name="Poole A.M."/>
            <person name="Pritham E.J."/>
            <person name="Richards T.A."/>
            <person name="Rocap G."/>
            <person name="Roy S.W."/>
            <person name="Sarai C."/>
            <person name="Schaack S."/>
            <person name="Shirato S."/>
            <person name="Slamovits C.H."/>
            <person name="Spencer D.F."/>
            <person name="Suzuki S."/>
            <person name="Worden A.Z."/>
            <person name="Zauner S."/>
            <person name="Barry K."/>
            <person name="Bell C."/>
            <person name="Bharti A.K."/>
            <person name="Crow J.A."/>
            <person name="Grimwood J."/>
            <person name="Kramer R."/>
            <person name="Lindquist E."/>
            <person name="Lucas S."/>
            <person name="Salamov A."/>
            <person name="McFadden G.I."/>
            <person name="Lane C.E."/>
            <person name="Keeling P.J."/>
            <person name="Gray M.W."/>
            <person name="Grigoriev I.V."/>
            <person name="Archibald J.M."/>
        </authorList>
    </citation>
    <scope>NUCLEOTIDE SEQUENCE</scope>
    <source>
        <strain evidence="10">CCMP2712</strain>
    </source>
</reference>
<dbReference type="PaxDb" id="55529-EKX40264"/>
<feature type="domain" description="Fibronectin type-II" evidence="7">
    <location>
        <begin position="553"/>
        <end position="599"/>
    </location>
</feature>
<dbReference type="Gene3D" id="3.40.50.150">
    <property type="entry name" value="Vaccinia Virus protein VP39"/>
    <property type="match status" value="1"/>
</dbReference>
<evidence type="ECO:0000256" key="4">
    <source>
        <dbReference type="ARBA" id="ARBA00022737"/>
    </source>
</evidence>
<reference evidence="8 10" key="1">
    <citation type="journal article" date="2012" name="Nature">
        <title>Algal genomes reveal evolutionary mosaicism and the fate of nucleomorphs.</title>
        <authorList>
            <consortium name="DOE Joint Genome Institute"/>
            <person name="Curtis B.A."/>
            <person name="Tanifuji G."/>
            <person name="Burki F."/>
            <person name="Gruber A."/>
            <person name="Irimia M."/>
            <person name="Maruyama S."/>
            <person name="Arias M.C."/>
            <person name="Ball S.G."/>
            <person name="Gile G.H."/>
            <person name="Hirakawa Y."/>
            <person name="Hopkins J.F."/>
            <person name="Kuo A."/>
            <person name="Rensing S.A."/>
            <person name="Schmutz J."/>
            <person name="Symeonidi A."/>
            <person name="Elias M."/>
            <person name="Eveleigh R.J."/>
            <person name="Herman E.K."/>
            <person name="Klute M.J."/>
            <person name="Nakayama T."/>
            <person name="Obornik M."/>
            <person name="Reyes-Prieto A."/>
            <person name="Armbrust E.V."/>
            <person name="Aves S.J."/>
            <person name="Beiko R.G."/>
            <person name="Coutinho P."/>
            <person name="Dacks J.B."/>
            <person name="Durnford D.G."/>
            <person name="Fast N.M."/>
            <person name="Green B.R."/>
            <person name="Grisdale C.J."/>
            <person name="Hempel F."/>
            <person name="Henrissat B."/>
            <person name="Hoppner M.P."/>
            <person name="Ishida K."/>
            <person name="Kim E."/>
            <person name="Koreny L."/>
            <person name="Kroth P.G."/>
            <person name="Liu Y."/>
            <person name="Malik S.B."/>
            <person name="Maier U.G."/>
            <person name="McRose D."/>
            <person name="Mock T."/>
            <person name="Neilson J.A."/>
            <person name="Onodera N.T."/>
            <person name="Poole A.M."/>
            <person name="Pritham E.J."/>
            <person name="Richards T.A."/>
            <person name="Rocap G."/>
            <person name="Roy S.W."/>
            <person name="Sarai C."/>
            <person name="Schaack S."/>
            <person name="Shirato S."/>
            <person name="Slamovits C.H."/>
            <person name="Spencer D.F."/>
            <person name="Suzuki S."/>
            <person name="Worden A.Z."/>
            <person name="Zauner S."/>
            <person name="Barry K."/>
            <person name="Bell C."/>
            <person name="Bharti A.K."/>
            <person name="Crow J.A."/>
            <person name="Grimwood J."/>
            <person name="Kramer R."/>
            <person name="Lindquist E."/>
            <person name="Lucas S."/>
            <person name="Salamov A."/>
            <person name="McFadden G.I."/>
            <person name="Lane C.E."/>
            <person name="Keeling P.J."/>
            <person name="Gray M.W."/>
            <person name="Grigoriev I.V."/>
            <person name="Archibald J.M."/>
        </authorList>
    </citation>
    <scope>NUCLEOTIDE SEQUENCE</scope>
    <source>
        <strain evidence="8 10">CCMP2712</strain>
    </source>
</reference>
<sequence>MGGKIGKLLLASTLLPGFAGMTCWASDQRRGNAVILSRDYERLETLGAQGSLMRGHEVTGKARWLGGWRLAAGVSYEVLPETGSMRVTCSRESGCGTDFSREDRQREIWSWQGLVMMNVTLPGDVPYILKVYGSAPEHRKVGASAGHPEPFLACPIVVSESKKVVGKHSPASMVLVGGCQSPLSEDGSFVSTSAFRTQQGLFTRFHVGVLFNDRAKQGDSFTVVDMILQVVFAFQPENIQIEPKKFYEDSNLLARGRESEAARGERNEPIDKQYIELLAGSFACPDIISLTRRQVEVQEMYDGLVTRLRGTTRPLHFYSFYGRTSRRLILSSHDWDQIVRMHVGNLGYKRGDRVFEAGCAAGAFLESIARQYGSYVAGVDIAGALINIARSRVPGHFCVAPAQNLSFIRRETFDHSLSFGVLTYAEHAIQACEVARELVRVTKPGGTIFLGQLNDPDMAPYRPEQMQGSTGVPPDLWFKFALALDLEVDVARGEEVYSRRVIPDLEHYDLHAYYRYNVYLRKRREQETGRRGRPLDVDCGAFRSERSMERYTVDGRGCAIPFRYRNVLFDDCTLVERGVGEWCCTDQECNTTNWRECAPVYRRQA</sequence>
<dbReference type="EnsemblProtists" id="EKX40264">
    <property type="protein sequence ID" value="EKX40264"/>
    <property type="gene ID" value="GUITHDRAFT_142975"/>
</dbReference>
<keyword evidence="6" id="KW-0732">Signal</keyword>
<dbReference type="InterPro" id="IPR013216">
    <property type="entry name" value="Methyltransf_11"/>
</dbReference>
<proteinExistence type="predicted"/>
<dbReference type="GO" id="GO:0032259">
    <property type="term" value="P:methylation"/>
    <property type="evidence" value="ECO:0007669"/>
    <property type="project" value="UniProtKB-KW"/>
</dbReference>
<dbReference type="Proteomes" id="UP000011087">
    <property type="component" value="Unassembled WGS sequence"/>
</dbReference>
<dbReference type="RefSeq" id="XP_005827244.1">
    <property type="nucleotide sequence ID" value="XM_005827187.1"/>
</dbReference>
<dbReference type="InterPro" id="IPR013806">
    <property type="entry name" value="Kringle-like"/>
</dbReference>
<evidence type="ECO:0000313" key="10">
    <source>
        <dbReference type="Proteomes" id="UP000011087"/>
    </source>
</evidence>
<keyword evidence="2" id="KW-0808">Transferase</keyword>
<evidence type="ECO:0000256" key="3">
    <source>
        <dbReference type="ARBA" id="ARBA00022691"/>
    </source>
</evidence>
<organism evidence="8">
    <name type="scientific">Guillardia theta (strain CCMP2712)</name>
    <name type="common">Cryptophyte</name>
    <dbReference type="NCBI Taxonomy" id="905079"/>
    <lineage>
        <taxon>Eukaryota</taxon>
        <taxon>Cryptophyceae</taxon>
        <taxon>Pyrenomonadales</taxon>
        <taxon>Geminigeraceae</taxon>
        <taxon>Guillardia</taxon>
    </lineage>
</organism>
<dbReference type="SMART" id="SM00059">
    <property type="entry name" value="FN2"/>
    <property type="match status" value="1"/>
</dbReference>
<keyword evidence="10" id="KW-1185">Reference proteome</keyword>
<evidence type="ECO:0000313" key="8">
    <source>
        <dbReference type="EMBL" id="EKX40264.1"/>
    </source>
</evidence>
<keyword evidence="3" id="KW-0949">S-adenosyl-L-methionine</keyword>
<dbReference type="InterPro" id="IPR000562">
    <property type="entry name" value="FN_type2_dom"/>
</dbReference>
<dbReference type="PANTHER" id="PTHR43464:SF19">
    <property type="entry name" value="UBIQUINONE BIOSYNTHESIS O-METHYLTRANSFERASE, MITOCHONDRIAL"/>
    <property type="match status" value="1"/>
</dbReference>
<evidence type="ECO:0000256" key="5">
    <source>
        <dbReference type="ARBA" id="ARBA00023157"/>
    </source>
</evidence>
<keyword evidence="5" id="KW-1015">Disulfide bond</keyword>
<dbReference type="KEGG" id="gtt:GUITHDRAFT_142975"/>
<dbReference type="Pfam" id="PF08241">
    <property type="entry name" value="Methyltransf_11"/>
    <property type="match status" value="1"/>
</dbReference>
<reference evidence="9" key="3">
    <citation type="submission" date="2016-03" db="UniProtKB">
        <authorList>
            <consortium name="EnsemblProtists"/>
        </authorList>
    </citation>
    <scope>IDENTIFICATION</scope>
</reference>
<dbReference type="CDD" id="cd02440">
    <property type="entry name" value="AdoMet_MTases"/>
    <property type="match status" value="1"/>
</dbReference>
<dbReference type="SUPFAM" id="SSF57440">
    <property type="entry name" value="Kringle-like"/>
    <property type="match status" value="1"/>
</dbReference>
<evidence type="ECO:0000256" key="2">
    <source>
        <dbReference type="ARBA" id="ARBA00022679"/>
    </source>
</evidence>
<evidence type="ECO:0000259" key="7">
    <source>
        <dbReference type="PROSITE" id="PS51092"/>
    </source>
</evidence>
<dbReference type="AlphaFoldDB" id="L1IWN0"/>
<keyword evidence="4" id="KW-0677">Repeat</keyword>
<feature type="chain" id="PRO_5008770534" description="Fibronectin type-II domain-containing protein" evidence="6">
    <location>
        <begin position="26"/>
        <end position="605"/>
    </location>
</feature>
<gene>
    <name evidence="8" type="ORF">GUITHDRAFT_142975</name>
</gene>
<evidence type="ECO:0000256" key="6">
    <source>
        <dbReference type="SAM" id="SignalP"/>
    </source>
</evidence>
<dbReference type="EMBL" id="JH993033">
    <property type="protein sequence ID" value="EKX40264.1"/>
    <property type="molecule type" value="Genomic_DNA"/>
</dbReference>
<dbReference type="GeneID" id="17296966"/>
<dbReference type="InterPro" id="IPR036943">
    <property type="entry name" value="FN_type2_sf"/>
</dbReference>
<dbReference type="InterPro" id="IPR029063">
    <property type="entry name" value="SAM-dependent_MTases_sf"/>
</dbReference>
<feature type="signal peptide" evidence="6">
    <location>
        <begin position="1"/>
        <end position="25"/>
    </location>
</feature>
<accession>L1IWN0</accession>
<name>L1IWN0_GUITC</name>